<dbReference type="PRINTS" id="PR00359">
    <property type="entry name" value="BP450"/>
</dbReference>
<dbReference type="GO" id="GO:0016705">
    <property type="term" value="F:oxidoreductase activity, acting on paired donors, with incorporation or reduction of molecular oxygen"/>
    <property type="evidence" value="ECO:0007669"/>
    <property type="project" value="InterPro"/>
</dbReference>
<dbReference type="GO" id="GO:0020037">
    <property type="term" value="F:heme binding"/>
    <property type="evidence" value="ECO:0007669"/>
    <property type="project" value="InterPro"/>
</dbReference>
<dbReference type="AlphaFoldDB" id="A0A382WJ96"/>
<gene>
    <name evidence="2" type="ORF">METZ01_LOCUS411583</name>
</gene>
<dbReference type="InterPro" id="IPR017972">
    <property type="entry name" value="Cyt_P450_CS"/>
</dbReference>
<accession>A0A382WJ96</accession>
<dbReference type="InterPro" id="IPR001128">
    <property type="entry name" value="Cyt_P450"/>
</dbReference>
<dbReference type="SUPFAM" id="SSF48264">
    <property type="entry name" value="Cytochrome P450"/>
    <property type="match status" value="1"/>
</dbReference>
<dbReference type="InterPro" id="IPR036396">
    <property type="entry name" value="Cyt_P450_sf"/>
</dbReference>
<reference evidence="2" key="1">
    <citation type="submission" date="2018-05" db="EMBL/GenBank/DDBJ databases">
        <authorList>
            <person name="Lanie J.A."/>
            <person name="Ng W.-L."/>
            <person name="Kazmierczak K.M."/>
            <person name="Andrzejewski T.M."/>
            <person name="Davidsen T.M."/>
            <person name="Wayne K.J."/>
            <person name="Tettelin H."/>
            <person name="Glass J.I."/>
            <person name="Rusch D."/>
            <person name="Podicherti R."/>
            <person name="Tsui H.-C.T."/>
            <person name="Winkler M.E."/>
        </authorList>
    </citation>
    <scope>NUCLEOTIDE SEQUENCE</scope>
</reference>
<dbReference type="PANTHER" id="PTHR46696">
    <property type="entry name" value="P450, PUTATIVE (EUROFUNG)-RELATED"/>
    <property type="match status" value="1"/>
</dbReference>
<sequence length="229" mass="26632">ARPGDGVVETEEQRFDELRECLAYFTSLWNERVNAEPKTDLISMLAHNPETRNMEPMEYLGNLILLIVGGNDTTRNSMTGGVLALNQFPEQYDKLKENHNLITSMVPEIIRWQTPLAYMRRTALEDIELNGKKIKKGDKVIMWYVSGNRDEDIIENPNSLIINRERPRHHLSFGFGIHRCVGNRLGELQLEILWEEIMKRFDNIKVMGEPRRIRSSFVKGYSYLPVEIN</sequence>
<dbReference type="InterPro" id="IPR002397">
    <property type="entry name" value="Cyt_P450_B"/>
</dbReference>
<evidence type="ECO:0000256" key="1">
    <source>
        <dbReference type="ARBA" id="ARBA00010617"/>
    </source>
</evidence>
<proteinExistence type="inferred from homology"/>
<evidence type="ECO:0008006" key="3">
    <source>
        <dbReference type="Google" id="ProtNLM"/>
    </source>
</evidence>
<dbReference type="Gene3D" id="1.10.630.10">
    <property type="entry name" value="Cytochrome P450"/>
    <property type="match status" value="1"/>
</dbReference>
<dbReference type="PANTHER" id="PTHR46696:SF1">
    <property type="entry name" value="CYTOCHROME P450 YJIB-RELATED"/>
    <property type="match status" value="1"/>
</dbReference>
<dbReference type="PROSITE" id="PS00086">
    <property type="entry name" value="CYTOCHROME_P450"/>
    <property type="match status" value="1"/>
</dbReference>
<dbReference type="Pfam" id="PF00067">
    <property type="entry name" value="p450"/>
    <property type="match status" value="1"/>
</dbReference>
<comment type="similarity">
    <text evidence="1">Belongs to the cytochrome P450 family.</text>
</comment>
<organism evidence="2">
    <name type="scientific">marine metagenome</name>
    <dbReference type="NCBI Taxonomy" id="408172"/>
    <lineage>
        <taxon>unclassified sequences</taxon>
        <taxon>metagenomes</taxon>
        <taxon>ecological metagenomes</taxon>
    </lineage>
</organism>
<dbReference type="GO" id="GO:0005506">
    <property type="term" value="F:iron ion binding"/>
    <property type="evidence" value="ECO:0007669"/>
    <property type="project" value="InterPro"/>
</dbReference>
<dbReference type="GO" id="GO:0004497">
    <property type="term" value="F:monooxygenase activity"/>
    <property type="evidence" value="ECO:0007669"/>
    <property type="project" value="InterPro"/>
</dbReference>
<dbReference type="EMBL" id="UINC01160211">
    <property type="protein sequence ID" value="SVD58729.1"/>
    <property type="molecule type" value="Genomic_DNA"/>
</dbReference>
<evidence type="ECO:0000313" key="2">
    <source>
        <dbReference type="EMBL" id="SVD58729.1"/>
    </source>
</evidence>
<feature type="non-terminal residue" evidence="2">
    <location>
        <position position="1"/>
    </location>
</feature>
<name>A0A382WJ96_9ZZZZ</name>
<protein>
    <recommendedName>
        <fullName evidence="3">Cytochrome P450</fullName>
    </recommendedName>
</protein>